<evidence type="ECO:0000256" key="4">
    <source>
        <dbReference type="ARBA" id="ARBA00022989"/>
    </source>
</evidence>
<evidence type="ECO:0000256" key="2">
    <source>
        <dbReference type="ARBA" id="ARBA00009142"/>
    </source>
</evidence>
<name>A0A200I2J0_9ENTE</name>
<feature type="transmembrane region" description="Helical" evidence="6">
    <location>
        <begin position="5"/>
        <end position="29"/>
    </location>
</feature>
<feature type="transmembrane region" description="Helical" evidence="6">
    <location>
        <begin position="162"/>
        <end position="189"/>
    </location>
</feature>
<sequence length="260" mass="28678">MKRELIYFIVIIIANTIGSISGIGGGIIIKPIFDYVAFDSVMTTSFYSSVAVFVMSIVSTIRQVQAGQKLDFINIANLAWGSILGGYLGSLTFDYLLSLSGTKSSQLVQIVLTMAMLIFSLLSTKNIFKHYYLIKIRWYIFFGVFLGFLSSFLGIGGGPINVAVFIIFFGIPIKIATIYSITTILFSQISKIISLLVLSHFNNYSVTVLIYIVAAGLIGGLLGAKFSRILTADKVAIVFQTVVLLVLFLNFYNLYTLLER</sequence>
<comment type="caution">
    <text evidence="7">The sequence shown here is derived from an EMBL/GenBank/DDBJ whole genome shotgun (WGS) entry which is preliminary data.</text>
</comment>
<accession>A0A200I2J0</accession>
<proteinExistence type="inferred from homology"/>
<dbReference type="Pfam" id="PF01925">
    <property type="entry name" value="TauE"/>
    <property type="match status" value="1"/>
</dbReference>
<feature type="transmembrane region" description="Helical" evidence="6">
    <location>
        <begin position="107"/>
        <end position="124"/>
    </location>
</feature>
<feature type="transmembrane region" description="Helical" evidence="6">
    <location>
        <begin position="201"/>
        <end position="223"/>
    </location>
</feature>
<protein>
    <recommendedName>
        <fullName evidence="6">Probable membrane transporter protein</fullName>
    </recommendedName>
</protein>
<dbReference type="AlphaFoldDB" id="A0A200I2J0"/>
<keyword evidence="5 6" id="KW-0472">Membrane</keyword>
<keyword evidence="6" id="KW-1003">Cell membrane</keyword>
<evidence type="ECO:0000256" key="6">
    <source>
        <dbReference type="RuleBase" id="RU363041"/>
    </source>
</evidence>
<feature type="transmembrane region" description="Helical" evidence="6">
    <location>
        <begin position="235"/>
        <end position="255"/>
    </location>
</feature>
<evidence type="ECO:0000313" key="7">
    <source>
        <dbReference type="EMBL" id="OUZ19274.1"/>
    </source>
</evidence>
<organism evidence="7 8">
    <name type="scientific">Enterococcus cecorum</name>
    <dbReference type="NCBI Taxonomy" id="44008"/>
    <lineage>
        <taxon>Bacteria</taxon>
        <taxon>Bacillati</taxon>
        <taxon>Bacillota</taxon>
        <taxon>Bacilli</taxon>
        <taxon>Lactobacillales</taxon>
        <taxon>Enterococcaceae</taxon>
        <taxon>Enterococcus</taxon>
    </lineage>
</organism>
<dbReference type="PANTHER" id="PTHR43701:SF2">
    <property type="entry name" value="MEMBRANE TRANSPORTER PROTEIN YJNA-RELATED"/>
    <property type="match status" value="1"/>
</dbReference>
<dbReference type="InterPro" id="IPR051598">
    <property type="entry name" value="TSUP/Inactive_protease-like"/>
</dbReference>
<dbReference type="PANTHER" id="PTHR43701">
    <property type="entry name" value="MEMBRANE TRANSPORTER PROTEIN MJ0441-RELATED"/>
    <property type="match status" value="1"/>
</dbReference>
<evidence type="ECO:0000256" key="1">
    <source>
        <dbReference type="ARBA" id="ARBA00004141"/>
    </source>
</evidence>
<gene>
    <name evidence="7" type="ORF">A5869_000923</name>
</gene>
<comment type="subcellular location">
    <subcellularLocation>
        <location evidence="6">Cell membrane</location>
        <topology evidence="6">Multi-pass membrane protein</topology>
    </subcellularLocation>
    <subcellularLocation>
        <location evidence="1">Membrane</location>
        <topology evidence="1">Multi-pass membrane protein</topology>
    </subcellularLocation>
</comment>
<dbReference type="GO" id="GO:0005886">
    <property type="term" value="C:plasma membrane"/>
    <property type="evidence" value="ECO:0007669"/>
    <property type="project" value="UniProtKB-SubCell"/>
</dbReference>
<keyword evidence="4 6" id="KW-1133">Transmembrane helix</keyword>
<feature type="transmembrane region" description="Helical" evidence="6">
    <location>
        <begin position="136"/>
        <end position="156"/>
    </location>
</feature>
<comment type="similarity">
    <text evidence="2 6">Belongs to the 4-toluene sulfonate uptake permease (TSUP) (TC 2.A.102) family.</text>
</comment>
<dbReference type="InterPro" id="IPR002781">
    <property type="entry name" value="TM_pro_TauE-like"/>
</dbReference>
<evidence type="ECO:0000256" key="3">
    <source>
        <dbReference type="ARBA" id="ARBA00022692"/>
    </source>
</evidence>
<dbReference type="Proteomes" id="UP000196503">
    <property type="component" value="Unassembled WGS sequence"/>
</dbReference>
<evidence type="ECO:0000256" key="5">
    <source>
        <dbReference type="ARBA" id="ARBA00023136"/>
    </source>
</evidence>
<dbReference type="EMBL" id="NIBL01000001">
    <property type="protein sequence ID" value="OUZ19274.1"/>
    <property type="molecule type" value="Genomic_DNA"/>
</dbReference>
<keyword evidence="3 6" id="KW-0812">Transmembrane</keyword>
<dbReference type="RefSeq" id="WP_087663039.1">
    <property type="nucleotide sequence ID" value="NZ_NIBL01000001.1"/>
</dbReference>
<evidence type="ECO:0000313" key="8">
    <source>
        <dbReference type="Proteomes" id="UP000196503"/>
    </source>
</evidence>
<feature type="transmembrane region" description="Helical" evidence="6">
    <location>
        <begin position="35"/>
        <end position="58"/>
    </location>
</feature>
<reference evidence="7 8" key="1">
    <citation type="submission" date="2017-05" db="EMBL/GenBank/DDBJ databases">
        <title>The Genome Sequence of Enterococcus faecium 2D5_DIV0622.</title>
        <authorList>
            <consortium name="The Broad Institute Genomics Platform"/>
            <consortium name="The Broad Institute Genomic Center for Infectious Diseases"/>
            <person name="Earl A."/>
            <person name="Manson A."/>
            <person name="Schwartman J."/>
            <person name="Gilmore M."/>
            <person name="Abouelleil A."/>
            <person name="Cao P."/>
            <person name="Chapman S."/>
            <person name="Cusick C."/>
            <person name="Shea T."/>
            <person name="Young S."/>
            <person name="Neafsey D."/>
            <person name="Nusbaum C."/>
            <person name="Birren B."/>
        </authorList>
    </citation>
    <scope>NUCLEOTIDE SEQUENCE [LARGE SCALE GENOMIC DNA]</scope>
    <source>
        <strain evidence="7 8">2D5_DIV0622</strain>
    </source>
</reference>
<feature type="transmembrane region" description="Helical" evidence="6">
    <location>
        <begin position="70"/>
        <end position="87"/>
    </location>
</feature>